<dbReference type="KEGG" id="pavi:110752854"/>
<dbReference type="Proteomes" id="UP000515124">
    <property type="component" value="Unplaced"/>
</dbReference>
<evidence type="ECO:0000259" key="2">
    <source>
        <dbReference type="Pfam" id="PF14303"/>
    </source>
</evidence>
<reference evidence="4 5" key="1">
    <citation type="submission" date="2025-04" db="UniProtKB">
        <authorList>
            <consortium name="RefSeq"/>
        </authorList>
    </citation>
    <scope>IDENTIFICATION</scope>
</reference>
<dbReference type="PANTHER" id="PTHR45023:SF4">
    <property type="entry name" value="GLYCINE-RICH PROTEIN-RELATED"/>
    <property type="match status" value="1"/>
</dbReference>
<feature type="compositionally biased region" description="Basic residues" evidence="1">
    <location>
        <begin position="172"/>
        <end position="183"/>
    </location>
</feature>
<evidence type="ECO:0000313" key="3">
    <source>
        <dbReference type="Proteomes" id="UP000515124"/>
    </source>
</evidence>
<proteinExistence type="predicted"/>
<keyword evidence="3" id="KW-1185">Reference proteome</keyword>
<dbReference type="AlphaFoldDB" id="A0A6P5S688"/>
<protein>
    <submittedName>
        <fullName evidence="4 5">Glutathione S-transferase T3-like</fullName>
    </submittedName>
</protein>
<evidence type="ECO:0000313" key="4">
    <source>
        <dbReference type="RefSeq" id="XP_021809293.1"/>
    </source>
</evidence>
<evidence type="ECO:0000313" key="5">
    <source>
        <dbReference type="RefSeq" id="XP_021815578.1"/>
    </source>
</evidence>
<dbReference type="InterPro" id="IPR029466">
    <property type="entry name" value="NAM-associated_C"/>
</dbReference>
<dbReference type="KEGG" id="pavi:110758092"/>
<feature type="region of interest" description="Disordered" evidence="1">
    <location>
        <begin position="140"/>
        <end position="186"/>
    </location>
</feature>
<dbReference type="PANTHER" id="PTHR45023">
    <property type="match status" value="1"/>
</dbReference>
<name>A0A6P5S688_PRUAV</name>
<organism evidence="3 4">
    <name type="scientific">Prunus avium</name>
    <name type="common">Cherry</name>
    <name type="synonym">Cerasus avium</name>
    <dbReference type="NCBI Taxonomy" id="42229"/>
    <lineage>
        <taxon>Eukaryota</taxon>
        <taxon>Viridiplantae</taxon>
        <taxon>Streptophyta</taxon>
        <taxon>Embryophyta</taxon>
        <taxon>Tracheophyta</taxon>
        <taxon>Spermatophyta</taxon>
        <taxon>Magnoliopsida</taxon>
        <taxon>eudicotyledons</taxon>
        <taxon>Gunneridae</taxon>
        <taxon>Pentapetalae</taxon>
        <taxon>rosids</taxon>
        <taxon>fabids</taxon>
        <taxon>Rosales</taxon>
        <taxon>Rosaceae</taxon>
        <taxon>Amygdaloideae</taxon>
        <taxon>Amygdaleae</taxon>
        <taxon>Prunus</taxon>
    </lineage>
</organism>
<evidence type="ECO:0000256" key="1">
    <source>
        <dbReference type="SAM" id="MobiDB-lite"/>
    </source>
</evidence>
<dbReference type="Gramene" id="Pav_sc0000474.1_g170.1.br:mrna">
    <property type="protein sequence ID" value="Pav_sc0000474.1_g170.1.br:mrna"/>
    <property type="gene ID" value="Pav_sc0000474.1_g170.1.br"/>
</dbReference>
<dbReference type="Gramene" id="Pav_sc0000326.1_g580.1.br:mrna">
    <property type="protein sequence ID" value="Pav_sc0000326.1_g580.1.br:mrna"/>
    <property type="gene ID" value="Pav_sc0000326.1_g580.1.br"/>
</dbReference>
<dbReference type="RefSeq" id="XP_021809293.1">
    <property type="nucleotide sequence ID" value="XM_021953601.1"/>
</dbReference>
<feature type="domain" description="No apical meristem-associated C-terminal" evidence="2">
    <location>
        <begin position="112"/>
        <end position="262"/>
    </location>
</feature>
<gene>
    <name evidence="4" type="primary">LOC110752854</name>
    <name evidence="5" type="synonym">LOC110758092</name>
</gene>
<accession>A0A6P5S688</accession>
<dbReference type="Pfam" id="PF14303">
    <property type="entry name" value="NAM-associated"/>
    <property type="match status" value="1"/>
</dbReference>
<sequence>MASSVEAGGAWTTAEDIALCESWVKVSHCPISGNEMKFSQMWRKIHEEFSEKSGSARTEMALSSRWKILNREFGKWRDALTKARENLRSGQNLTDEIIQAQMWFGATGQGKKSFQNHQCWELVKNCSRFKIICTTPPVVLNETPLHDSPATDSPVDSPMDQDSPLPRAPRPIGRKAAKAKKGSTSKNECAQFLEQIAKNGALRLERDLKREEADKARAEAFAIERQQAQEQDMEDREMKIMAMDTTHMSPETKSYWKMKRRDVMRRKLFHDDGPSNTDWLNYQNN</sequence>
<dbReference type="RefSeq" id="XP_021815578.1">
    <property type="nucleotide sequence ID" value="XM_021959886.1"/>
</dbReference>
<dbReference type="GeneID" id="110752854"/>